<evidence type="ECO:0000313" key="1">
    <source>
        <dbReference type="EMBL" id="NER58870.1"/>
    </source>
</evidence>
<organism evidence="1 2">
    <name type="scientific">Pseudomonas brassicae</name>
    <dbReference type="NCBI Taxonomy" id="2708063"/>
    <lineage>
        <taxon>Bacteria</taxon>
        <taxon>Pseudomonadati</taxon>
        <taxon>Pseudomonadota</taxon>
        <taxon>Gammaproteobacteria</taxon>
        <taxon>Pseudomonadales</taxon>
        <taxon>Pseudomonadaceae</taxon>
        <taxon>Pseudomonas</taxon>
    </lineage>
</organism>
<evidence type="ECO:0000313" key="2">
    <source>
        <dbReference type="Proteomes" id="UP000480410"/>
    </source>
</evidence>
<proteinExistence type="predicted"/>
<gene>
    <name evidence="1" type="ORF">G3435_00560</name>
</gene>
<dbReference type="AlphaFoldDB" id="A0A6M0CZL3"/>
<accession>A0A6M0CZL3</accession>
<comment type="caution">
    <text evidence="1">The sequence shown here is derived from an EMBL/GenBank/DDBJ whole genome shotgun (WGS) entry which is preliminary data.</text>
</comment>
<dbReference type="PROSITE" id="PS51257">
    <property type="entry name" value="PROKAR_LIPOPROTEIN"/>
    <property type="match status" value="1"/>
</dbReference>
<sequence>MRVLIGATALVMLAGCLDQDNSRAAVNSAIKHVESVPTVADSPEATVKSWWALKDASIPLDRAICAEYMKMNSALTEKLSSLASEHLPKRLDCSAEVISFERKIVKVEVEPDTKAVVTALIKNSAPPEPGAEFNDDDRRIKEAGDRYRYTLERKGKDDNWRISQVENIPSYAKDWEVSYKAPKPSNNIYVYEQFQ</sequence>
<name>A0A6M0CZL3_9PSED</name>
<dbReference type="Proteomes" id="UP000480410">
    <property type="component" value="Unassembled WGS sequence"/>
</dbReference>
<dbReference type="EMBL" id="JAAHBV010000009">
    <property type="protein sequence ID" value="NER58870.1"/>
    <property type="molecule type" value="Genomic_DNA"/>
</dbReference>
<protein>
    <recommendedName>
        <fullName evidence="3">Lipoprotein</fullName>
    </recommendedName>
</protein>
<evidence type="ECO:0008006" key="3">
    <source>
        <dbReference type="Google" id="ProtNLM"/>
    </source>
</evidence>
<reference evidence="1 2" key="1">
    <citation type="submission" date="2020-02" db="EMBL/GenBank/DDBJ databases">
        <title>Broccoli isolated Pseudomonas sp.</title>
        <authorList>
            <person name="Fujikawa T."/>
            <person name="Sawada H."/>
        </authorList>
    </citation>
    <scope>NUCLEOTIDE SEQUENCE [LARGE SCALE GENOMIC DNA]</scope>
    <source>
        <strain evidence="1 2">MAFF212428</strain>
    </source>
</reference>